<accession>G0WAF3</accession>
<dbReference type="Pfam" id="PF10342">
    <property type="entry name" value="Kre9_KNH"/>
    <property type="match status" value="1"/>
</dbReference>
<evidence type="ECO:0000256" key="4">
    <source>
        <dbReference type="SAM" id="SignalP"/>
    </source>
</evidence>
<evidence type="ECO:0000256" key="3">
    <source>
        <dbReference type="ARBA" id="ARBA00022729"/>
    </source>
</evidence>
<dbReference type="KEGG" id="ndi:NDAI_0D04500"/>
<dbReference type="PANTHER" id="PTHR28154">
    <property type="entry name" value="CELL WALL SYNTHESIS PROTEIN KNH1-RELATED"/>
    <property type="match status" value="1"/>
</dbReference>
<feature type="domain" description="Yeast cell wall synthesis Kre9/Knh1-like N-terminal" evidence="6">
    <location>
        <begin position="30"/>
        <end position="129"/>
    </location>
</feature>
<dbReference type="AlphaFoldDB" id="G0WAF3"/>
<reference evidence="7 8" key="1">
    <citation type="journal article" date="2011" name="Proc. Natl. Acad. Sci. U.S.A.">
        <title>Evolutionary erosion of yeast sex chromosomes by mating-type switching accidents.</title>
        <authorList>
            <person name="Gordon J.L."/>
            <person name="Armisen D."/>
            <person name="Proux-Wera E."/>
            <person name="Oheigeartaigh S.S."/>
            <person name="Byrne K.P."/>
            <person name="Wolfe K.H."/>
        </authorList>
    </citation>
    <scope>NUCLEOTIDE SEQUENCE [LARGE SCALE GENOMIC DNA]</scope>
    <source>
        <strain evidence="8">ATCC 10597 / BCRC 20456 / CBS 421 / NBRC 0211 / NRRL Y-12639</strain>
    </source>
</reference>
<keyword evidence="3 4" id="KW-0732">Signal</keyword>
<evidence type="ECO:0000259" key="6">
    <source>
        <dbReference type="Pfam" id="PF10342"/>
    </source>
</evidence>
<dbReference type="OrthoDB" id="2432613at2759"/>
<name>G0WAF3_NAUDC</name>
<dbReference type="OMA" id="YYYFQIY"/>
<dbReference type="GO" id="GO:0005576">
    <property type="term" value="C:extracellular region"/>
    <property type="evidence" value="ECO:0007669"/>
    <property type="project" value="TreeGrafter"/>
</dbReference>
<dbReference type="Proteomes" id="UP000000689">
    <property type="component" value="Chromosome 4"/>
</dbReference>
<dbReference type="GO" id="GO:0042546">
    <property type="term" value="P:cell wall biogenesis"/>
    <property type="evidence" value="ECO:0007669"/>
    <property type="project" value="InterPro"/>
</dbReference>
<dbReference type="InterPro" id="IPR045328">
    <property type="entry name" value="Kre9/Knh1"/>
</dbReference>
<keyword evidence="8" id="KW-1185">Reference proteome</keyword>
<organism evidence="7 8">
    <name type="scientific">Naumovozyma dairenensis (strain ATCC 10597 / BCRC 20456 / CBS 421 / NBRC 0211 / NRRL Y-12639)</name>
    <name type="common">Saccharomyces dairenensis</name>
    <dbReference type="NCBI Taxonomy" id="1071378"/>
    <lineage>
        <taxon>Eukaryota</taxon>
        <taxon>Fungi</taxon>
        <taxon>Dikarya</taxon>
        <taxon>Ascomycota</taxon>
        <taxon>Saccharomycotina</taxon>
        <taxon>Saccharomycetes</taxon>
        <taxon>Saccharomycetales</taxon>
        <taxon>Saccharomycetaceae</taxon>
        <taxon>Naumovozyma</taxon>
    </lineage>
</organism>
<proteinExistence type="inferred from homology"/>
<dbReference type="GeneID" id="11495167"/>
<feature type="chain" id="PRO_5003411047" evidence="4">
    <location>
        <begin position="22"/>
        <end position="270"/>
    </location>
</feature>
<evidence type="ECO:0000256" key="1">
    <source>
        <dbReference type="ARBA" id="ARBA00004010"/>
    </source>
</evidence>
<dbReference type="InterPro" id="IPR008659">
    <property type="entry name" value="Kre9/Knh1_C"/>
</dbReference>
<dbReference type="GO" id="GO:0031505">
    <property type="term" value="P:fungal-type cell wall organization"/>
    <property type="evidence" value="ECO:0007669"/>
    <property type="project" value="TreeGrafter"/>
</dbReference>
<dbReference type="HOGENOM" id="CLU_063732_1_0_1"/>
<dbReference type="STRING" id="1071378.G0WAF3"/>
<sequence>MQLRLIYILPIFVFLLNLVKADLTIITPEPGEKYDLSETGEVSIDLSWVYLDSTPSKADITSFTFSLCTGPNYKINCLATLAKVSAAEVDSDIYKANILGTLGTDGVYYIQIFAQTESGYTIHYSPKFYLEGMTGVLVAYTIMESADPTPETRITTGAVGATIDSRSFTVPYTKQTGKARYAPMQMQPGTKLTAKSWTRKYATSAVTFYTSMRKSLQQVTTITPGWSYAISSDVNYATHAPFPSDNGGWYDPSKRLSLTTRKINLRKRAV</sequence>
<protein>
    <submittedName>
        <fullName evidence="7">Uncharacterized protein</fullName>
    </submittedName>
</protein>
<dbReference type="eggNOG" id="ENOG502S28F">
    <property type="taxonomic scope" value="Eukaryota"/>
</dbReference>
<dbReference type="InterPro" id="IPR018466">
    <property type="entry name" value="Kre9/Knh1-like_N"/>
</dbReference>
<evidence type="ECO:0000256" key="2">
    <source>
        <dbReference type="ARBA" id="ARBA00006816"/>
    </source>
</evidence>
<evidence type="ECO:0000313" key="7">
    <source>
        <dbReference type="EMBL" id="CCD24764.1"/>
    </source>
</evidence>
<dbReference type="PANTHER" id="PTHR28154:SF1">
    <property type="entry name" value="CELL WALL SYNTHESIS PROTEIN KNH1-RELATED"/>
    <property type="match status" value="1"/>
</dbReference>
<evidence type="ECO:0000313" key="8">
    <source>
        <dbReference type="Proteomes" id="UP000000689"/>
    </source>
</evidence>
<feature type="signal peptide" evidence="4">
    <location>
        <begin position="1"/>
        <end position="21"/>
    </location>
</feature>
<gene>
    <name evidence="7" type="primary">NDAI0D04500</name>
    <name evidence="7" type="ordered locus">NDAI_0D04500</name>
</gene>
<dbReference type="GO" id="GO:0006078">
    <property type="term" value="P:(1-&gt;6)-beta-D-glucan biosynthetic process"/>
    <property type="evidence" value="ECO:0007669"/>
    <property type="project" value="InterPro"/>
</dbReference>
<comment type="function">
    <text evidence="1">Involved in cell wall beta(1-&gt;6) glucan synthesis.</text>
</comment>
<evidence type="ECO:0000259" key="5">
    <source>
        <dbReference type="Pfam" id="PF05390"/>
    </source>
</evidence>
<feature type="domain" description="Yeast cell wall synthesis Kre9/Knh1 C-terminal" evidence="5">
    <location>
        <begin position="164"/>
        <end position="264"/>
    </location>
</feature>
<dbReference type="EMBL" id="HE580270">
    <property type="protein sequence ID" value="CCD24764.1"/>
    <property type="molecule type" value="Genomic_DNA"/>
</dbReference>
<dbReference type="RefSeq" id="XP_003670007.1">
    <property type="nucleotide sequence ID" value="XM_003669959.1"/>
</dbReference>
<comment type="similarity">
    <text evidence="2">Belongs to the KRE9/KNH1 family.</text>
</comment>
<dbReference type="Pfam" id="PF05390">
    <property type="entry name" value="Kre9_KNH1_C"/>
    <property type="match status" value="1"/>
</dbReference>